<evidence type="ECO:0000259" key="8">
    <source>
        <dbReference type="Pfam" id="PF01757"/>
    </source>
</evidence>
<comment type="similarity">
    <text evidence="2">Belongs to the acyltransferase 3 family.</text>
</comment>
<evidence type="ECO:0000256" key="5">
    <source>
        <dbReference type="ARBA" id="ARBA00022989"/>
    </source>
</evidence>
<evidence type="ECO:0000256" key="1">
    <source>
        <dbReference type="ARBA" id="ARBA00004651"/>
    </source>
</evidence>
<dbReference type="RefSeq" id="WP_379948831.1">
    <property type="nucleotide sequence ID" value="NZ_JBHMAF010000034.1"/>
</dbReference>
<evidence type="ECO:0000313" key="9">
    <source>
        <dbReference type="EMBL" id="MFB9758535.1"/>
    </source>
</evidence>
<accession>A0ABV5WD58</accession>
<dbReference type="GO" id="GO:0016746">
    <property type="term" value="F:acyltransferase activity"/>
    <property type="evidence" value="ECO:0007669"/>
    <property type="project" value="UniProtKB-KW"/>
</dbReference>
<feature type="transmembrane region" description="Helical" evidence="7">
    <location>
        <begin position="314"/>
        <end position="333"/>
    </location>
</feature>
<feature type="domain" description="Acyltransferase 3" evidence="8">
    <location>
        <begin position="13"/>
        <end position="353"/>
    </location>
</feature>
<comment type="subcellular location">
    <subcellularLocation>
        <location evidence="1">Cell membrane</location>
        <topology evidence="1">Multi-pass membrane protein</topology>
    </subcellularLocation>
</comment>
<proteinExistence type="inferred from homology"/>
<feature type="transmembrane region" description="Helical" evidence="7">
    <location>
        <begin position="207"/>
        <end position="224"/>
    </location>
</feature>
<feature type="transmembrane region" description="Helical" evidence="7">
    <location>
        <begin position="274"/>
        <end position="293"/>
    </location>
</feature>
<dbReference type="PANTHER" id="PTHR40074">
    <property type="entry name" value="O-ACETYLTRANSFERASE WECH"/>
    <property type="match status" value="1"/>
</dbReference>
<evidence type="ECO:0000313" key="10">
    <source>
        <dbReference type="Proteomes" id="UP001589609"/>
    </source>
</evidence>
<dbReference type="InterPro" id="IPR002656">
    <property type="entry name" value="Acyl_transf_3_dom"/>
</dbReference>
<comment type="caution">
    <text evidence="9">The sequence shown here is derived from an EMBL/GenBank/DDBJ whole genome shotgun (WGS) entry which is preliminary data.</text>
</comment>
<reference evidence="9 10" key="1">
    <citation type="submission" date="2024-09" db="EMBL/GenBank/DDBJ databases">
        <authorList>
            <person name="Sun Q."/>
            <person name="Mori K."/>
        </authorList>
    </citation>
    <scope>NUCLEOTIDE SEQUENCE [LARGE SCALE GENOMIC DNA]</scope>
    <source>
        <strain evidence="9 10">JCM 11201</strain>
    </source>
</reference>
<feature type="transmembrane region" description="Helical" evidence="7">
    <location>
        <begin position="339"/>
        <end position="364"/>
    </location>
</feature>
<evidence type="ECO:0000256" key="3">
    <source>
        <dbReference type="ARBA" id="ARBA00022475"/>
    </source>
</evidence>
<keyword evidence="9" id="KW-0808">Transferase</keyword>
<evidence type="ECO:0000256" key="6">
    <source>
        <dbReference type="ARBA" id="ARBA00023136"/>
    </source>
</evidence>
<dbReference type="PANTHER" id="PTHR40074:SF2">
    <property type="entry name" value="O-ACETYLTRANSFERASE WECH"/>
    <property type="match status" value="1"/>
</dbReference>
<keyword evidence="3" id="KW-1003">Cell membrane</keyword>
<keyword evidence="5 7" id="KW-1133">Transmembrane helix</keyword>
<organism evidence="9 10">
    <name type="scientific">Ectobacillus funiculus</name>
    <dbReference type="NCBI Taxonomy" id="137993"/>
    <lineage>
        <taxon>Bacteria</taxon>
        <taxon>Bacillati</taxon>
        <taxon>Bacillota</taxon>
        <taxon>Bacilli</taxon>
        <taxon>Bacillales</taxon>
        <taxon>Bacillaceae</taxon>
        <taxon>Ectobacillus</taxon>
    </lineage>
</organism>
<protein>
    <submittedName>
        <fullName evidence="9">Acyltransferase</fullName>
    </submittedName>
</protein>
<evidence type="ECO:0000256" key="4">
    <source>
        <dbReference type="ARBA" id="ARBA00022692"/>
    </source>
</evidence>
<name>A0ABV5WD58_9BACI</name>
<sequence length="393" mass="45471">MTTRVSCKKEVPELKILQSLAFLAVVLQSALTYTINQPNIMPEQAIMMGMFFNFAKFSAPAFIFIVGFTLFYHHEKQVYYQHYILEKVSELMIPYIIWSAIYLVMAERMPFLSGGTLSEAWKAILAGNAAPHLWYVVMMFQIHLLFPVLFVLFHWFRHRVHSIFDLYKVIGMFALAYFLLMWVSSHYIFNGERLTNSVLLQYTDRSFLFYSFYFIFGGIAAVTLRKWRRFIIKQVPLNTFLFIALFLKVGYELLSFGGVRAIHLQVSTYLKPSMFLYIVSEIMLLYALSMTIVNSRTFVYKLLRFIGRFTYGSYLGHFFFLHICVRLLASFSIPANSIVYALLLFACTTALSIGSIVLFTFVPFGRLLAGPAGKPEINLPVFSFPIPNRVKKQ</sequence>
<evidence type="ECO:0000256" key="2">
    <source>
        <dbReference type="ARBA" id="ARBA00007400"/>
    </source>
</evidence>
<keyword evidence="9" id="KW-0012">Acyltransferase</keyword>
<evidence type="ECO:0000256" key="7">
    <source>
        <dbReference type="SAM" id="Phobius"/>
    </source>
</evidence>
<dbReference type="Proteomes" id="UP001589609">
    <property type="component" value="Unassembled WGS sequence"/>
</dbReference>
<dbReference type="EMBL" id="JBHMAF010000034">
    <property type="protein sequence ID" value="MFB9758535.1"/>
    <property type="molecule type" value="Genomic_DNA"/>
</dbReference>
<gene>
    <name evidence="9" type="ORF">ACFFMS_08380</name>
</gene>
<keyword evidence="4 7" id="KW-0812">Transmembrane</keyword>
<keyword evidence="6 7" id="KW-0472">Membrane</keyword>
<keyword evidence="10" id="KW-1185">Reference proteome</keyword>
<feature type="transmembrane region" description="Helical" evidence="7">
    <location>
        <begin position="93"/>
        <end position="112"/>
    </location>
</feature>
<dbReference type="Pfam" id="PF01757">
    <property type="entry name" value="Acyl_transf_3"/>
    <property type="match status" value="1"/>
</dbReference>
<feature type="transmembrane region" description="Helical" evidence="7">
    <location>
        <begin position="48"/>
        <end position="72"/>
    </location>
</feature>
<feature type="transmembrane region" description="Helical" evidence="7">
    <location>
        <begin position="236"/>
        <end position="254"/>
    </location>
</feature>
<feature type="transmembrane region" description="Helical" evidence="7">
    <location>
        <begin position="132"/>
        <end position="154"/>
    </location>
</feature>
<feature type="transmembrane region" description="Helical" evidence="7">
    <location>
        <begin position="166"/>
        <end position="187"/>
    </location>
</feature>